<dbReference type="AlphaFoldDB" id="A0A5J9SUL1"/>
<evidence type="ECO:0000313" key="2">
    <source>
        <dbReference type="Proteomes" id="UP000324897"/>
    </source>
</evidence>
<evidence type="ECO:0000313" key="1">
    <source>
        <dbReference type="EMBL" id="TVU02649.1"/>
    </source>
</evidence>
<protein>
    <submittedName>
        <fullName evidence="1">Uncharacterized protein</fullName>
    </submittedName>
</protein>
<organism evidence="1 2">
    <name type="scientific">Eragrostis curvula</name>
    <name type="common">weeping love grass</name>
    <dbReference type="NCBI Taxonomy" id="38414"/>
    <lineage>
        <taxon>Eukaryota</taxon>
        <taxon>Viridiplantae</taxon>
        <taxon>Streptophyta</taxon>
        <taxon>Embryophyta</taxon>
        <taxon>Tracheophyta</taxon>
        <taxon>Spermatophyta</taxon>
        <taxon>Magnoliopsida</taxon>
        <taxon>Liliopsida</taxon>
        <taxon>Poales</taxon>
        <taxon>Poaceae</taxon>
        <taxon>PACMAD clade</taxon>
        <taxon>Chloridoideae</taxon>
        <taxon>Eragrostideae</taxon>
        <taxon>Eragrostidinae</taxon>
        <taxon>Eragrostis</taxon>
    </lineage>
</organism>
<name>A0A5J9SUL1_9POAL</name>
<dbReference type="EMBL" id="RWGY01000297">
    <property type="protein sequence ID" value="TVU02649.1"/>
    <property type="molecule type" value="Genomic_DNA"/>
</dbReference>
<keyword evidence="2" id="KW-1185">Reference proteome</keyword>
<dbReference type="Proteomes" id="UP000324897">
    <property type="component" value="Unassembled WGS sequence"/>
</dbReference>
<accession>A0A5J9SUL1</accession>
<gene>
    <name evidence="1" type="ORF">EJB05_51838</name>
</gene>
<dbReference type="Gramene" id="TVU02649">
    <property type="protein sequence ID" value="TVU02649"/>
    <property type="gene ID" value="EJB05_51838"/>
</dbReference>
<comment type="caution">
    <text evidence="1">The sequence shown here is derived from an EMBL/GenBank/DDBJ whole genome shotgun (WGS) entry which is preliminary data.</text>
</comment>
<feature type="non-terminal residue" evidence="1">
    <location>
        <position position="1"/>
    </location>
</feature>
<proteinExistence type="predicted"/>
<sequence>MEIARALIYSKFNETATVPACDVAKDPIKRRSSIHLPPNDAITSIKILIKKVNLDVVLDLFCILGVLGMHQYLELHTRPTIVYRENEQSHFPLRICDQIIMDEALEV</sequence>
<reference evidence="1 2" key="1">
    <citation type="journal article" date="2019" name="Sci. Rep.">
        <title>A high-quality genome of Eragrostis curvula grass provides insights into Poaceae evolution and supports new strategies to enhance forage quality.</title>
        <authorList>
            <person name="Carballo J."/>
            <person name="Santos B.A.C.M."/>
            <person name="Zappacosta D."/>
            <person name="Garbus I."/>
            <person name="Selva J.P."/>
            <person name="Gallo C.A."/>
            <person name="Diaz A."/>
            <person name="Albertini E."/>
            <person name="Caccamo M."/>
            <person name="Echenique V."/>
        </authorList>
    </citation>
    <scope>NUCLEOTIDE SEQUENCE [LARGE SCALE GENOMIC DNA]</scope>
    <source>
        <strain evidence="2">cv. Victoria</strain>
        <tissue evidence="1">Leaf</tissue>
    </source>
</reference>